<protein>
    <submittedName>
        <fullName evidence="1">Uncharacterized protein</fullName>
    </submittedName>
</protein>
<proteinExistence type="predicted"/>
<dbReference type="AlphaFoldDB" id="A0AAV4XHE0"/>
<evidence type="ECO:0000313" key="2">
    <source>
        <dbReference type="Proteomes" id="UP001054945"/>
    </source>
</evidence>
<evidence type="ECO:0000313" key="1">
    <source>
        <dbReference type="EMBL" id="GIY93360.1"/>
    </source>
</evidence>
<organism evidence="1 2">
    <name type="scientific">Caerostris extrusa</name>
    <name type="common">Bark spider</name>
    <name type="synonym">Caerostris bankana</name>
    <dbReference type="NCBI Taxonomy" id="172846"/>
    <lineage>
        <taxon>Eukaryota</taxon>
        <taxon>Metazoa</taxon>
        <taxon>Ecdysozoa</taxon>
        <taxon>Arthropoda</taxon>
        <taxon>Chelicerata</taxon>
        <taxon>Arachnida</taxon>
        <taxon>Araneae</taxon>
        <taxon>Araneomorphae</taxon>
        <taxon>Entelegynae</taxon>
        <taxon>Araneoidea</taxon>
        <taxon>Araneidae</taxon>
        <taxon>Caerostris</taxon>
    </lineage>
</organism>
<dbReference type="Proteomes" id="UP001054945">
    <property type="component" value="Unassembled WGS sequence"/>
</dbReference>
<gene>
    <name evidence="1" type="ORF">CEXT_200631</name>
</gene>
<dbReference type="EMBL" id="BPLR01000261">
    <property type="protein sequence ID" value="GIY93360.1"/>
    <property type="molecule type" value="Genomic_DNA"/>
</dbReference>
<comment type="caution">
    <text evidence="1">The sequence shown here is derived from an EMBL/GenBank/DDBJ whole genome shotgun (WGS) entry which is preliminary data.</text>
</comment>
<name>A0AAV4XHE0_CAEEX</name>
<reference evidence="1 2" key="1">
    <citation type="submission" date="2021-06" db="EMBL/GenBank/DDBJ databases">
        <title>Caerostris extrusa draft genome.</title>
        <authorList>
            <person name="Kono N."/>
            <person name="Arakawa K."/>
        </authorList>
    </citation>
    <scope>NUCLEOTIDE SEQUENCE [LARGE SCALE GENOMIC DNA]</scope>
</reference>
<keyword evidence="2" id="KW-1185">Reference proteome</keyword>
<sequence length="106" mass="12265">MKRKVIFLEIKIKISERLHNGERVTVVAKVYSLNEIVIEKPKTPLENASAGSSTNIFIRKRRCNGKYEKSIHDMVRENKKKIPIDTNTITNKALKIYEKAVSFILH</sequence>
<accession>A0AAV4XHE0</accession>